<evidence type="ECO:0000313" key="2">
    <source>
        <dbReference type="Proteomes" id="UP001274830"/>
    </source>
</evidence>
<dbReference type="InterPro" id="IPR055334">
    <property type="entry name" value="PEX8-like"/>
</dbReference>
<evidence type="ECO:0008006" key="3">
    <source>
        <dbReference type="Google" id="ProtNLM"/>
    </source>
</evidence>
<dbReference type="AlphaFoldDB" id="A0AAE0WQK5"/>
<dbReference type="Pfam" id="PF26001">
    <property type="entry name" value="Pex8"/>
    <property type="match status" value="1"/>
</dbReference>
<protein>
    <recommendedName>
        <fullName evidence="3">Peroxisomal membrane protein Pex17</fullName>
    </recommendedName>
</protein>
<accession>A0AAE0WQK5</accession>
<dbReference type="Proteomes" id="UP001274830">
    <property type="component" value="Unassembled WGS sequence"/>
</dbReference>
<name>A0AAE0WQK5_9PEZI</name>
<proteinExistence type="predicted"/>
<organism evidence="1 2">
    <name type="scientific">Recurvomyces mirabilis</name>
    <dbReference type="NCBI Taxonomy" id="574656"/>
    <lineage>
        <taxon>Eukaryota</taxon>
        <taxon>Fungi</taxon>
        <taxon>Dikarya</taxon>
        <taxon>Ascomycota</taxon>
        <taxon>Pezizomycotina</taxon>
        <taxon>Dothideomycetes</taxon>
        <taxon>Dothideomycetidae</taxon>
        <taxon>Mycosphaerellales</taxon>
        <taxon>Teratosphaeriaceae</taxon>
        <taxon>Recurvomyces</taxon>
    </lineage>
</organism>
<keyword evidence="2" id="KW-1185">Reference proteome</keyword>
<dbReference type="PANTHER" id="PTHR39214:SF1">
    <property type="entry name" value="MICROBODY (PEROXISOME) BIOGENESIS PROTEIN PEROXIN 8 (EUROFUNG)"/>
    <property type="match status" value="1"/>
</dbReference>
<reference evidence="1" key="1">
    <citation type="submission" date="2023-07" db="EMBL/GenBank/DDBJ databases">
        <title>Black Yeasts Isolated from many extreme environments.</title>
        <authorList>
            <person name="Coleine C."/>
            <person name="Stajich J.E."/>
            <person name="Selbmann L."/>
        </authorList>
    </citation>
    <scope>NUCLEOTIDE SEQUENCE</scope>
    <source>
        <strain evidence="1">CCFEE 5485</strain>
    </source>
</reference>
<sequence length="692" mass="76888">MPADRLLGTLLRSLQTYTDQQDTPRLLGTTASLLTTLNNPLNVTLLTSQLLSAPAIWAYPEGLRTCMRCLSVFHSAAQALLKHEASPRDRTADQDFTQLQLERTLPKDEWIRAVVSGADEHSPRWRHVLVLGGLLLGFGPREDESLSRSMRATLETGFVTAVNASLQEFEPGDELGQQAVTAIVNHCFPLLRDHERAQLDYDVLCPALVQAWLHSSEGLQSAYFLGAIDVDVRPASNTQFRWPESSRSFQLIQAMLSSPLIGSLGPLARLVGHAVENVRDPSIVLATMTEFESFSRSLYMQWRQIKLSEIDASEEAVYLTPESLERTVPALWKLFRSTLYAVVIILRSIIGRMLGDSRLGADNAAPRLVAQALHTLRYLSFISSRAGSSAFSQYTFVYLTAMDILATYPQEAEAFLQAIRPGELSTIPRHPLERSLDLFFLNTAEHFTLVLPQRLSEELVLAAATPYLAPDCNNNLLPIFEAAHSLILAAFSAPQNTALTAKHLPFYVEALFRVFPSNLSMRQFRLAFKTLVRLTAPPSPLSATQPMLPVILLDLLHERAIHASQVPLFPEATSTAPDGPPEALMELSEQTVLTLTIIDTLTHLPLELLKEWLPLTAEMVNRVDDFGMREHCKEHFWALLVGGEMDPDQSQLCAGWWSTAGGKELLLYGQENHESDKYTMSGALPSSDDSKL</sequence>
<dbReference type="EMBL" id="JAUTXT010000011">
    <property type="protein sequence ID" value="KAK3676174.1"/>
    <property type="molecule type" value="Genomic_DNA"/>
</dbReference>
<dbReference type="PANTHER" id="PTHR39214">
    <property type="entry name" value="MICROBODY (PEROXISOME) BIOGENESIS PROTEIN PEROXIN 8 (EUROFUNG)"/>
    <property type="match status" value="1"/>
</dbReference>
<comment type="caution">
    <text evidence="1">The sequence shown here is derived from an EMBL/GenBank/DDBJ whole genome shotgun (WGS) entry which is preliminary data.</text>
</comment>
<gene>
    <name evidence="1" type="ORF">LTR78_003924</name>
</gene>
<evidence type="ECO:0000313" key="1">
    <source>
        <dbReference type="EMBL" id="KAK3676174.1"/>
    </source>
</evidence>